<reference evidence="3" key="1">
    <citation type="submission" date="2017-02" db="UniProtKB">
        <authorList>
            <consortium name="WormBaseParasite"/>
        </authorList>
    </citation>
    <scope>IDENTIFICATION</scope>
</reference>
<name>A0A0N5B6Q9_STREA</name>
<organism evidence="2 3">
    <name type="scientific">Strongyloides papillosus</name>
    <name type="common">Intestinal threadworm</name>
    <dbReference type="NCBI Taxonomy" id="174720"/>
    <lineage>
        <taxon>Eukaryota</taxon>
        <taxon>Metazoa</taxon>
        <taxon>Ecdysozoa</taxon>
        <taxon>Nematoda</taxon>
        <taxon>Chromadorea</taxon>
        <taxon>Rhabditida</taxon>
        <taxon>Tylenchina</taxon>
        <taxon>Panagrolaimomorpha</taxon>
        <taxon>Strongyloidoidea</taxon>
        <taxon>Strongyloididae</taxon>
        <taxon>Strongyloides</taxon>
    </lineage>
</organism>
<feature type="region of interest" description="Disordered" evidence="1">
    <location>
        <begin position="138"/>
        <end position="159"/>
    </location>
</feature>
<keyword evidence="2" id="KW-1185">Reference proteome</keyword>
<evidence type="ECO:0000256" key="1">
    <source>
        <dbReference type="SAM" id="MobiDB-lite"/>
    </source>
</evidence>
<feature type="compositionally biased region" description="Acidic residues" evidence="1">
    <location>
        <begin position="147"/>
        <end position="159"/>
    </location>
</feature>
<evidence type="ECO:0000313" key="2">
    <source>
        <dbReference type="Proteomes" id="UP000046392"/>
    </source>
</evidence>
<feature type="region of interest" description="Disordered" evidence="1">
    <location>
        <begin position="187"/>
        <end position="219"/>
    </location>
</feature>
<accession>A0A0N5B6Q9</accession>
<proteinExistence type="predicted"/>
<evidence type="ECO:0000313" key="3">
    <source>
        <dbReference type="WBParaSite" id="SPAL_0000174600.1"/>
    </source>
</evidence>
<dbReference type="WBParaSite" id="SPAL_0000174600.1">
    <property type="protein sequence ID" value="SPAL_0000174600.1"/>
    <property type="gene ID" value="SPAL_0000174600"/>
</dbReference>
<dbReference type="Proteomes" id="UP000046392">
    <property type="component" value="Unplaced"/>
</dbReference>
<dbReference type="AlphaFoldDB" id="A0A0N5B6Q9"/>
<protein>
    <submittedName>
        <fullName evidence="3">Product</fullName>
    </submittedName>
</protein>
<sequence length="237" mass="27669">MSEKKIISNPAPHSALEELCFKHFKIAHQENREVNYDNIVNEGMVLNNKLKTTEISKFANLLFASTIEITNNHEKERYQKYCKIINNPDKCVDFFNEHNVKCVDFFNEHNVTDDHIEENVKVNYRTLSRKEHKRPFSAISQNVDNIDSSDSEYDSENDINCDRNSDISFVAEQFSILEVESINDMEEDSDFECDEEFEDESGNESEFENESDSDVDMEEYEGIIERKTDLLYGIPQS</sequence>